<name>F0XL89_GROCL</name>
<dbReference type="PANTHER" id="PTHR23024:SF339">
    <property type="entry name" value="ALPHA_BETA HYDROLASE FOLD-3 DOMAIN-CONTAINING PROTEIN"/>
    <property type="match status" value="1"/>
</dbReference>
<protein>
    <recommendedName>
        <fullName evidence="1">Alpha/beta hydrolase fold-3 domain-containing protein</fullName>
    </recommendedName>
</protein>
<dbReference type="Proteomes" id="UP000007796">
    <property type="component" value="Unassembled WGS sequence"/>
</dbReference>
<accession>F0XL89</accession>
<reference evidence="2 3" key="1">
    <citation type="journal article" date="2011" name="Proc. Natl. Acad. Sci. U.S.A.">
        <title>Genome and transcriptome analyses of the mountain pine beetle-fungal symbiont Grosmannia clavigera, a lodgepole pine pathogen.</title>
        <authorList>
            <person name="DiGuistini S."/>
            <person name="Wang Y."/>
            <person name="Liao N.Y."/>
            <person name="Taylor G."/>
            <person name="Tanguay P."/>
            <person name="Feau N."/>
            <person name="Henrissat B."/>
            <person name="Chan S.K."/>
            <person name="Hesse-Orce U."/>
            <person name="Alamouti S.M."/>
            <person name="Tsui C.K.M."/>
            <person name="Docking R.T."/>
            <person name="Levasseur A."/>
            <person name="Haridas S."/>
            <person name="Robertson G."/>
            <person name="Birol I."/>
            <person name="Holt R.A."/>
            <person name="Marra M.A."/>
            <person name="Hamelin R.C."/>
            <person name="Hirst M."/>
            <person name="Jones S.J.M."/>
            <person name="Bohlmann J."/>
            <person name="Breuil C."/>
        </authorList>
    </citation>
    <scope>NUCLEOTIDE SEQUENCE [LARGE SCALE GENOMIC DNA]</scope>
    <source>
        <strain evidence="3">kw1407 / UAMH 11150</strain>
    </source>
</reference>
<dbReference type="InParanoid" id="F0XL89"/>
<dbReference type="InterPro" id="IPR050466">
    <property type="entry name" value="Carboxylest/Gibb_receptor"/>
</dbReference>
<dbReference type="GeneID" id="25979827"/>
<dbReference type="HOGENOM" id="CLU_012494_9_1_1"/>
<dbReference type="EMBL" id="GL629794">
    <property type="protein sequence ID" value="EFX01457.1"/>
    <property type="molecule type" value="Genomic_DNA"/>
</dbReference>
<dbReference type="STRING" id="655863.F0XL89"/>
<feature type="domain" description="Alpha/beta hydrolase fold-3" evidence="1">
    <location>
        <begin position="55"/>
        <end position="177"/>
    </location>
</feature>
<dbReference type="OrthoDB" id="19653at2759"/>
<dbReference type="eggNOG" id="KOG1515">
    <property type="taxonomic scope" value="Eukaryota"/>
</dbReference>
<organism evidence="3">
    <name type="scientific">Grosmannia clavigera (strain kw1407 / UAMH 11150)</name>
    <name type="common">Blue stain fungus</name>
    <name type="synonym">Graphiocladiella clavigera</name>
    <dbReference type="NCBI Taxonomy" id="655863"/>
    <lineage>
        <taxon>Eukaryota</taxon>
        <taxon>Fungi</taxon>
        <taxon>Dikarya</taxon>
        <taxon>Ascomycota</taxon>
        <taxon>Pezizomycotina</taxon>
        <taxon>Sordariomycetes</taxon>
        <taxon>Sordariomycetidae</taxon>
        <taxon>Ophiostomatales</taxon>
        <taxon>Ophiostomataceae</taxon>
        <taxon>Leptographium</taxon>
    </lineage>
</organism>
<dbReference type="AlphaFoldDB" id="F0XL89"/>
<evidence type="ECO:0000313" key="2">
    <source>
        <dbReference type="EMBL" id="EFX01457.1"/>
    </source>
</evidence>
<dbReference type="InterPro" id="IPR013094">
    <property type="entry name" value="AB_hydrolase_3"/>
</dbReference>
<dbReference type="PANTHER" id="PTHR23024">
    <property type="entry name" value="ARYLACETAMIDE DEACETYLASE"/>
    <property type="match status" value="1"/>
</dbReference>
<sequence>MSSHPTADEFSRFDNFTVINTTYKVVAGHAIGADFLIPKQLLVAGDKSSKPRPIIVRYHGGYLIGAGSMFPPFFGPWILQLAERHSAVIVSVNYRLYPESPVTDILTDVRDFWTWLHSAEPSKILDEQTQGRVQLDTDRIITTGESAGGYLSLMTALDHPGEIRAVTAAYPVVDTRVAWYTEANKLPRLGRSYVPRDIFDDHVVKVACGELPAIISNDAKFERNDIIFSAVHNGIIGQMFDVEGRQQLPSQRVEDGAVFPRGGVFILHGRDDTMVPVAEVEALKATANRLDPTLDFHLSIQPGEHGFDEDISIDDPWMKEGLEGVVKSWLA</sequence>
<dbReference type="InterPro" id="IPR029058">
    <property type="entry name" value="AB_hydrolase_fold"/>
</dbReference>
<dbReference type="RefSeq" id="XP_014170939.1">
    <property type="nucleotide sequence ID" value="XM_014315464.1"/>
</dbReference>
<keyword evidence="3" id="KW-1185">Reference proteome</keyword>
<dbReference type="Gene3D" id="3.40.50.1820">
    <property type="entry name" value="alpha/beta hydrolase"/>
    <property type="match status" value="1"/>
</dbReference>
<evidence type="ECO:0000313" key="3">
    <source>
        <dbReference type="Proteomes" id="UP000007796"/>
    </source>
</evidence>
<dbReference type="GO" id="GO:0016787">
    <property type="term" value="F:hydrolase activity"/>
    <property type="evidence" value="ECO:0007669"/>
    <property type="project" value="InterPro"/>
</dbReference>
<dbReference type="SUPFAM" id="SSF53474">
    <property type="entry name" value="alpha/beta-Hydrolases"/>
    <property type="match status" value="1"/>
</dbReference>
<evidence type="ECO:0000259" key="1">
    <source>
        <dbReference type="Pfam" id="PF07859"/>
    </source>
</evidence>
<dbReference type="Pfam" id="PF07859">
    <property type="entry name" value="Abhydrolase_3"/>
    <property type="match status" value="1"/>
</dbReference>
<gene>
    <name evidence="2" type="ORF">CMQ_6399</name>
</gene>
<proteinExistence type="predicted"/>